<proteinExistence type="inferred from homology"/>
<evidence type="ECO:0000256" key="3">
    <source>
        <dbReference type="ARBA" id="ARBA00022763"/>
    </source>
</evidence>
<dbReference type="PIRSF" id="PIRSF000980">
    <property type="entry name" value="RecC"/>
    <property type="match status" value="1"/>
</dbReference>
<dbReference type="Pfam" id="PF17946">
    <property type="entry name" value="RecC_C"/>
    <property type="match status" value="1"/>
</dbReference>
<evidence type="ECO:0000256" key="5">
    <source>
        <dbReference type="ARBA" id="ARBA00022806"/>
    </source>
</evidence>
<feature type="region of interest" description="Disordered" evidence="11">
    <location>
        <begin position="265"/>
        <end position="284"/>
    </location>
</feature>
<dbReference type="Gene3D" id="1.10.486.10">
    <property type="entry name" value="PCRA, domain 4"/>
    <property type="match status" value="1"/>
</dbReference>
<dbReference type="EMBL" id="VFPA01000002">
    <property type="protein sequence ID" value="TQM10713.1"/>
    <property type="molecule type" value="Genomic_DNA"/>
</dbReference>
<evidence type="ECO:0000256" key="11">
    <source>
        <dbReference type="SAM" id="MobiDB-lite"/>
    </source>
</evidence>
<dbReference type="HAMAP" id="MF_01486">
    <property type="entry name" value="RecC"/>
    <property type="match status" value="1"/>
</dbReference>
<dbReference type="SUPFAM" id="SSF52980">
    <property type="entry name" value="Restriction endonuclease-like"/>
    <property type="match status" value="1"/>
</dbReference>
<keyword evidence="3 10" id="KW-0227">DNA damage</keyword>
<keyword evidence="5 10" id="KW-0347">Helicase</keyword>
<feature type="domain" description="RecC C-terminal" evidence="12">
    <location>
        <begin position="802"/>
        <end position="1045"/>
    </location>
</feature>
<evidence type="ECO:0000259" key="12">
    <source>
        <dbReference type="Pfam" id="PF17946"/>
    </source>
</evidence>
<comment type="similarity">
    <text evidence="10">Belongs to the RecC family.</text>
</comment>
<dbReference type="GO" id="GO:0005524">
    <property type="term" value="F:ATP binding"/>
    <property type="evidence" value="ECO:0007669"/>
    <property type="project" value="UniProtKB-UniRule"/>
</dbReference>
<dbReference type="InterPro" id="IPR011335">
    <property type="entry name" value="Restrct_endonuc-II-like"/>
</dbReference>
<keyword evidence="4 10" id="KW-0378">Hydrolase</keyword>
<dbReference type="InterPro" id="IPR041500">
    <property type="entry name" value="RecC_C"/>
</dbReference>
<evidence type="ECO:0000256" key="8">
    <source>
        <dbReference type="ARBA" id="ARBA00023125"/>
    </source>
</evidence>
<dbReference type="InterPro" id="IPR006697">
    <property type="entry name" value="RecC"/>
</dbReference>
<protein>
    <recommendedName>
        <fullName evidence="10">RecBCD enzyme subunit RecC</fullName>
    </recommendedName>
    <alternativeName>
        <fullName evidence="10">Exonuclease V subunit RecC</fullName>
        <shortName evidence="10">ExoV subunit RecC</shortName>
    </alternativeName>
    <alternativeName>
        <fullName evidence="10">Helicase/nuclease RecBCD subunit RecC</fullName>
    </alternativeName>
</protein>
<evidence type="ECO:0000256" key="2">
    <source>
        <dbReference type="ARBA" id="ARBA00022741"/>
    </source>
</evidence>
<accession>A0A543DN43</accession>
<evidence type="ECO:0000313" key="13">
    <source>
        <dbReference type="EMBL" id="TQM10713.1"/>
    </source>
</evidence>
<evidence type="ECO:0000256" key="4">
    <source>
        <dbReference type="ARBA" id="ARBA00022801"/>
    </source>
</evidence>
<dbReference type="SUPFAM" id="SSF52540">
    <property type="entry name" value="P-loop containing nucleoside triphosphate hydrolases"/>
    <property type="match status" value="2"/>
</dbReference>
<keyword evidence="2 10" id="KW-0547">Nucleotide-binding</keyword>
<keyword evidence="14" id="KW-1185">Reference proteome</keyword>
<sequence length="1123" mass="119863">MWHLHRAERADALVHALGELLADPLDDPFASEVVAVPARGVERWLAQQLSHRLGAAGGRADGVCAGVAFPSPAALVSGVVAAAGGIGADDDPWLPERAVWPLVEVIDESVGEPWCAPLGAHLEPRADDTGRGDTGRGRRYAVARHLADLFGAYAAHRPAMLSAWLGGGTVGAAAADLAWQPELYRRLRERIGVPGPAERLEAACVALRADPALASLPARLSVFGPTRLPAEHLAVLAALAEHRDVHLWLPHPSPALWSALRPPQAVPHRRTDPTAATPRHPLLGSLGRDARELQLRLAAAAPQRVDVHHPVPERPAATLLEQLQADLRHDRAPDGRFALRPEDRSVQVHSCHGPDRQVEVLREVVLGLLQSDPTLEPRDVLVMCPDVETFAPLVSACFGLADGPDAHPGQHLQVRLADRALRQVNPLLDTVAQLLELADARVTASQLLDMLATPPVRRRFDLDEADLDRLRELVHRAGVRWGLDAAHRAPFQLDGFPQNTWSAGLDRLLLGVAMSGAEHDWLGTALPMDEVESGDVARVGRLAEFVDRLADVLAGLTGAQPLERWIALLVHGLDVLTLAAGADEWQGSQARAELAAAGRAAGPHAATVALGLADVRGLLAERLRGRPTRANFRTGTLTVATLVPMRSVPHRVICLLGMDDGVFPRAGVPDGDDVLAREPLVGERDPRSEDRQLLLDAVCAATEHLVVVHSGADERSGARRPPAVPLGELLDTVSATAGRRALDQVVVRHPLQPFDPRNFRADPAPFSFDRAELAGARAAAGSKSPPAPFLADPLPPPEDSGVVTLDELVAFVEHPTKEFLRQRVGLSLFTVEEQQTDALPVDLDGLATWAVGDRLLRDRLAGHPLDRCRQAEWRRGELPPGALGERVLAGVLDDVEPLVSAALPHRVGEPADRDVDVALPDGTRVVGTIGGLHGRDMHSGDMHSGDTHGSGTPGSVLLRVEFSRLAAKQRVRAWVRLLALTAATREPWRAVTIGRGTRFGLSMATAGPLDPERAAAVLAELVALRRAGLREPLPLPTVAGHTYATVRRGGADAGAALEEALRKWSNGAGAERNDAAHVRVWGPAAGPEVLTAPGGSGGEPTRFGSLAMQVWNPLLGAEDVVRL</sequence>
<dbReference type="Pfam" id="PF04257">
    <property type="entry name" value="Exonuc_V_gamma"/>
    <property type="match status" value="1"/>
</dbReference>
<dbReference type="PANTHER" id="PTHR30591">
    <property type="entry name" value="RECBCD ENZYME SUBUNIT RECC"/>
    <property type="match status" value="1"/>
</dbReference>
<dbReference type="Gene3D" id="3.40.50.300">
    <property type="entry name" value="P-loop containing nucleotide triphosphate hydrolases"/>
    <property type="match status" value="1"/>
</dbReference>
<comment type="subunit">
    <text evidence="10">Heterotrimer of RecB, RecC and RecD. All subunits contribute to DNA-binding.</text>
</comment>
<organism evidence="13 14">
    <name type="scientific">Pseudonocardia kunmingensis</name>
    <dbReference type="NCBI Taxonomy" id="630975"/>
    <lineage>
        <taxon>Bacteria</taxon>
        <taxon>Bacillati</taxon>
        <taxon>Actinomycetota</taxon>
        <taxon>Actinomycetes</taxon>
        <taxon>Pseudonocardiales</taxon>
        <taxon>Pseudonocardiaceae</taxon>
        <taxon>Pseudonocardia</taxon>
    </lineage>
</organism>
<evidence type="ECO:0000313" key="14">
    <source>
        <dbReference type="Proteomes" id="UP000315677"/>
    </source>
</evidence>
<dbReference type="Gene3D" id="1.10.10.990">
    <property type="match status" value="1"/>
</dbReference>
<dbReference type="NCBIfam" id="TIGR01450">
    <property type="entry name" value="recC"/>
    <property type="match status" value="1"/>
</dbReference>
<evidence type="ECO:0000256" key="7">
    <source>
        <dbReference type="ARBA" id="ARBA00022840"/>
    </source>
</evidence>
<keyword evidence="1 10" id="KW-0540">Nuclease</keyword>
<dbReference type="AlphaFoldDB" id="A0A543DN43"/>
<evidence type="ECO:0000256" key="6">
    <source>
        <dbReference type="ARBA" id="ARBA00022839"/>
    </source>
</evidence>
<dbReference type="GO" id="GO:0000724">
    <property type="term" value="P:double-strand break repair via homologous recombination"/>
    <property type="evidence" value="ECO:0007669"/>
    <property type="project" value="UniProtKB-UniRule"/>
</dbReference>
<comment type="caution">
    <text evidence="13">The sequence shown here is derived from an EMBL/GenBank/DDBJ whole genome shotgun (WGS) entry which is preliminary data.</text>
</comment>
<keyword evidence="7 10" id="KW-0067">ATP-binding</keyword>
<dbReference type="Proteomes" id="UP000315677">
    <property type="component" value="Unassembled WGS sequence"/>
</dbReference>
<dbReference type="RefSeq" id="WP_142054318.1">
    <property type="nucleotide sequence ID" value="NZ_VFPA01000002.1"/>
</dbReference>
<dbReference type="GO" id="GO:0003677">
    <property type="term" value="F:DNA binding"/>
    <property type="evidence" value="ECO:0007669"/>
    <property type="project" value="UniProtKB-UniRule"/>
</dbReference>
<evidence type="ECO:0000256" key="1">
    <source>
        <dbReference type="ARBA" id="ARBA00022722"/>
    </source>
</evidence>
<evidence type="ECO:0000256" key="10">
    <source>
        <dbReference type="HAMAP-Rule" id="MF_01486"/>
    </source>
</evidence>
<dbReference type="GO" id="GO:0008854">
    <property type="term" value="F:exodeoxyribonuclease V activity"/>
    <property type="evidence" value="ECO:0007669"/>
    <property type="project" value="InterPro"/>
</dbReference>
<comment type="function">
    <text evidence="10">A helicase/nuclease that prepares dsDNA breaks (DSB) for recombinational DNA repair. Binds to DSBs and unwinds DNA via a highly rapid and processive ATP-dependent bidirectional helicase activity. Unwinds dsDNA until it encounters a Chi (crossover hotspot instigator) sequence from the 3' direction. Cuts ssDNA a few nucleotides 3' to the Chi site. The properties and activities of the enzyme are changed at Chi. The Chi-altered holoenzyme produces a long 3'-ssDNA overhang and facilitates RecA-binding to the ssDNA for homologous DNA recombination and repair. Holoenzyme degrades any linearized DNA that is unable to undergo homologous recombination. In the holoenzyme this subunit recognizes the wild-type Chi sequence, and when added to isolated RecB increases its ATP-dependent helicase processivity.</text>
</comment>
<reference evidence="13 14" key="1">
    <citation type="submission" date="2019-06" db="EMBL/GenBank/DDBJ databases">
        <title>Sequencing the genomes of 1000 actinobacteria strains.</title>
        <authorList>
            <person name="Klenk H.-P."/>
        </authorList>
    </citation>
    <scope>NUCLEOTIDE SEQUENCE [LARGE SCALE GENOMIC DNA]</scope>
    <source>
        <strain evidence="13 14">DSM 45301</strain>
    </source>
</reference>
<dbReference type="GO" id="GO:0009338">
    <property type="term" value="C:exodeoxyribonuclease V complex"/>
    <property type="evidence" value="ECO:0007669"/>
    <property type="project" value="InterPro"/>
</dbReference>
<keyword evidence="8 10" id="KW-0238">DNA-binding</keyword>
<dbReference type="Gene3D" id="1.10.10.160">
    <property type="match status" value="1"/>
</dbReference>
<dbReference type="Gene3D" id="3.40.50.10930">
    <property type="match status" value="1"/>
</dbReference>
<dbReference type="InterPro" id="IPR013986">
    <property type="entry name" value="DExx_box_DNA_helicase_dom_sf"/>
</dbReference>
<name>A0A543DN43_9PSEU</name>
<evidence type="ECO:0000256" key="9">
    <source>
        <dbReference type="ARBA" id="ARBA00023204"/>
    </source>
</evidence>
<keyword evidence="6 10" id="KW-0269">Exonuclease</keyword>
<gene>
    <name evidence="10" type="primary">recC</name>
    <name evidence="13" type="ORF">FB558_3232</name>
</gene>
<dbReference type="OrthoDB" id="9762834at2"/>
<dbReference type="PANTHER" id="PTHR30591:SF1">
    <property type="entry name" value="RECBCD ENZYME SUBUNIT RECC"/>
    <property type="match status" value="1"/>
</dbReference>
<dbReference type="GO" id="GO:0003678">
    <property type="term" value="F:DNA helicase activity"/>
    <property type="evidence" value="ECO:0007669"/>
    <property type="project" value="UniProtKB-UniRule"/>
</dbReference>
<keyword evidence="9 10" id="KW-0234">DNA repair</keyword>
<comment type="miscellaneous">
    <text evidence="10">In the RecBCD complex, RecB has a slow 3'-5' helicase, an exonuclease activity and loads RecA onto ssDNA, RecD has a fast 5'-3' helicase activity, while RecC stimulates the ATPase and processivity of the RecB helicase and contributes to recognition of the Chi site.</text>
</comment>
<dbReference type="InterPro" id="IPR027417">
    <property type="entry name" value="P-loop_NTPase"/>
</dbReference>